<dbReference type="GO" id="GO:0030288">
    <property type="term" value="C:outer membrane-bounded periplasmic space"/>
    <property type="evidence" value="ECO:0007669"/>
    <property type="project" value="TreeGrafter"/>
</dbReference>
<dbReference type="PROSITE" id="PS51257">
    <property type="entry name" value="PROKAR_LIPOPROTEIN"/>
    <property type="match status" value="1"/>
</dbReference>
<dbReference type="Gene3D" id="3.40.190.10">
    <property type="entry name" value="Periplasmic binding protein-like II"/>
    <property type="match status" value="3"/>
</dbReference>
<keyword evidence="4" id="KW-1185">Reference proteome</keyword>
<proteinExistence type="predicted"/>
<organism evidence="3 4">
    <name type="scientific">Planomonospora sphaerica</name>
    <dbReference type="NCBI Taxonomy" id="161355"/>
    <lineage>
        <taxon>Bacteria</taxon>
        <taxon>Bacillati</taxon>
        <taxon>Actinomycetota</taxon>
        <taxon>Actinomycetes</taxon>
        <taxon>Streptosporangiales</taxon>
        <taxon>Streptosporangiaceae</taxon>
        <taxon>Planomonospora</taxon>
    </lineage>
</organism>
<dbReference type="SUPFAM" id="SSF53850">
    <property type="entry name" value="Periplasmic binding protein-like II"/>
    <property type="match status" value="1"/>
</dbReference>
<evidence type="ECO:0000256" key="1">
    <source>
        <dbReference type="ARBA" id="ARBA00022729"/>
    </source>
</evidence>
<gene>
    <name evidence="3" type="ORF">PS9374_05380</name>
</gene>
<comment type="caution">
    <text evidence="3">The sequence shown here is derived from an EMBL/GenBank/DDBJ whole genome shotgun (WGS) entry which is preliminary data.</text>
</comment>
<protein>
    <submittedName>
        <fullName evidence="3">ABC transporter substrate-binding protein</fullName>
    </submittedName>
</protein>
<reference evidence="3 4" key="1">
    <citation type="journal article" date="2016" name="Genome Announc.">
        <title>Draft Genome Sequence of Planomonospora sphaerica JCM9374, a Rare Actinomycete.</title>
        <authorList>
            <person name="Dohra H."/>
            <person name="Suzuki T."/>
            <person name="Inoue Y."/>
            <person name="Kodani S."/>
        </authorList>
    </citation>
    <scope>NUCLEOTIDE SEQUENCE [LARGE SCALE GENOMIC DNA]</scope>
    <source>
        <strain evidence="3 4">JCM 9374</strain>
    </source>
</reference>
<evidence type="ECO:0000313" key="3">
    <source>
        <dbReference type="EMBL" id="GAT69703.1"/>
    </source>
</evidence>
<dbReference type="PANTHER" id="PTHR30006">
    <property type="entry name" value="THIAMINE-BINDING PERIPLASMIC PROTEIN-RELATED"/>
    <property type="match status" value="1"/>
</dbReference>
<evidence type="ECO:0000256" key="2">
    <source>
        <dbReference type="SAM" id="SignalP"/>
    </source>
</evidence>
<dbReference type="Pfam" id="PF13343">
    <property type="entry name" value="SBP_bac_6"/>
    <property type="match status" value="1"/>
</dbReference>
<dbReference type="GO" id="GO:0030976">
    <property type="term" value="F:thiamine pyrophosphate binding"/>
    <property type="evidence" value="ECO:0007669"/>
    <property type="project" value="TreeGrafter"/>
</dbReference>
<keyword evidence="1 2" id="KW-0732">Signal</keyword>
<dbReference type="AlphaFoldDB" id="A0A161MDJ6"/>
<dbReference type="EMBL" id="BDCX01000014">
    <property type="protein sequence ID" value="GAT69703.1"/>
    <property type="molecule type" value="Genomic_DNA"/>
</dbReference>
<sequence length="364" mass="38574">MPGVTARTRFAIATAVVLAAAITGCGGAPATEGTPLPPVKLQAASLEEGFTSMERLVEAARKEGSLNVVGLSRDWVNYGEVIDAFSDEYGIEVKELEPGAGGRRAIEAAGHLKPDVFDLSLEVAVAEADSLAPYKVRGWQDLPDHLKDHSGKWYAAYGGYMSIGYDARRVAAPASYADLLKPGHAVWLPGDPRRNAAAFGAVMSASLRGGRADAERGVEFFDDLAAAGNLVTDGRPPSVVLDWDFLNAARAAGEPGAGGPDWRVAIPGDAVIASYHVQAVSAAAPHPAAARLWQEFLFSDRGQNLFLKGYARPVRMEAMRMNGTLDAELAARLPATKARPVVLTVPETDAAKTVVTREWDRDAG</sequence>
<dbReference type="Proteomes" id="UP000077701">
    <property type="component" value="Unassembled WGS sequence"/>
</dbReference>
<dbReference type="PANTHER" id="PTHR30006:SF2">
    <property type="entry name" value="ABC TRANSPORTER SUBSTRATE-BINDING PROTEIN"/>
    <property type="match status" value="1"/>
</dbReference>
<dbReference type="GO" id="GO:0015888">
    <property type="term" value="P:thiamine transport"/>
    <property type="evidence" value="ECO:0007669"/>
    <property type="project" value="TreeGrafter"/>
</dbReference>
<dbReference type="GO" id="GO:0030975">
    <property type="term" value="F:thiamine binding"/>
    <property type="evidence" value="ECO:0007669"/>
    <property type="project" value="TreeGrafter"/>
</dbReference>
<evidence type="ECO:0000313" key="4">
    <source>
        <dbReference type="Proteomes" id="UP000077701"/>
    </source>
</evidence>
<feature type="signal peptide" evidence="2">
    <location>
        <begin position="1"/>
        <end position="30"/>
    </location>
</feature>
<feature type="chain" id="PRO_5007825172" evidence="2">
    <location>
        <begin position="31"/>
        <end position="364"/>
    </location>
</feature>
<dbReference type="OrthoDB" id="366726at2"/>
<reference evidence="4" key="2">
    <citation type="submission" date="2016-04" db="EMBL/GenBank/DDBJ databases">
        <title>Planomonospora sphaerica JCM9374 whole genome shotgun sequence.</title>
        <authorList>
            <person name="Suzuki T."/>
            <person name="Dohra H."/>
            <person name="Kodani S."/>
        </authorList>
    </citation>
    <scope>NUCLEOTIDE SEQUENCE [LARGE SCALE GENOMIC DNA]</scope>
    <source>
        <strain evidence="4">JCM 9374</strain>
    </source>
</reference>
<name>A0A161MDJ6_9ACTN</name>
<accession>A0A161MDJ6</accession>
<dbReference type="STRING" id="161355.PS9374_05380"/>